<evidence type="ECO:0000256" key="1">
    <source>
        <dbReference type="SAM" id="MobiDB-lite"/>
    </source>
</evidence>
<dbReference type="Proteomes" id="UP000256964">
    <property type="component" value="Unassembled WGS sequence"/>
</dbReference>
<proteinExistence type="predicted"/>
<sequence>MPSSTIPPPAPPETLLLIARWIGWLEKTPDDGFRGLRHAYVLAVRPDELIATGRIVRLLAVSSFPPYAPASPIKDIETYDPHFVGRVEEIWSTGSGKAQARVRNLCRGNRVMEVVLEFPQLLSARTRPTRRAPEKWSAVEAEEMGLASLTPVIGCNNARAARTTASPMSTALLRKPTHRRASPGLNDGCAAPVLRGAPDVDLWKRHVSTTHLGERAAAPESSHGPSSVPRRATGPGRPDANWQGFAAASALGRPERAQL</sequence>
<evidence type="ECO:0000313" key="2">
    <source>
        <dbReference type="EMBL" id="RDX40097.1"/>
    </source>
</evidence>
<evidence type="ECO:0000313" key="3">
    <source>
        <dbReference type="Proteomes" id="UP000256964"/>
    </source>
</evidence>
<organism evidence="2 3">
    <name type="scientific">Lentinus brumalis</name>
    <dbReference type="NCBI Taxonomy" id="2498619"/>
    <lineage>
        <taxon>Eukaryota</taxon>
        <taxon>Fungi</taxon>
        <taxon>Dikarya</taxon>
        <taxon>Basidiomycota</taxon>
        <taxon>Agaricomycotina</taxon>
        <taxon>Agaricomycetes</taxon>
        <taxon>Polyporales</taxon>
        <taxon>Polyporaceae</taxon>
        <taxon>Lentinus</taxon>
    </lineage>
</organism>
<protein>
    <submittedName>
        <fullName evidence="2">Uncharacterized protein</fullName>
    </submittedName>
</protein>
<reference evidence="2 3" key="1">
    <citation type="journal article" date="2018" name="Biotechnol. Biofuels">
        <title>Integrative visual omics of the white-rot fungus Polyporus brumalis exposes the biotechnological potential of its oxidative enzymes for delignifying raw plant biomass.</title>
        <authorList>
            <person name="Miyauchi S."/>
            <person name="Rancon A."/>
            <person name="Drula E."/>
            <person name="Hage H."/>
            <person name="Chaduli D."/>
            <person name="Favel A."/>
            <person name="Grisel S."/>
            <person name="Henrissat B."/>
            <person name="Herpoel-Gimbert I."/>
            <person name="Ruiz-Duenas F.J."/>
            <person name="Chevret D."/>
            <person name="Hainaut M."/>
            <person name="Lin J."/>
            <person name="Wang M."/>
            <person name="Pangilinan J."/>
            <person name="Lipzen A."/>
            <person name="Lesage-Meessen L."/>
            <person name="Navarro D."/>
            <person name="Riley R."/>
            <person name="Grigoriev I.V."/>
            <person name="Zhou S."/>
            <person name="Raouche S."/>
            <person name="Rosso M.N."/>
        </authorList>
    </citation>
    <scope>NUCLEOTIDE SEQUENCE [LARGE SCALE GENOMIC DNA]</scope>
    <source>
        <strain evidence="2 3">BRFM 1820</strain>
    </source>
</reference>
<dbReference type="AlphaFoldDB" id="A0A371CII0"/>
<feature type="region of interest" description="Disordered" evidence="1">
    <location>
        <begin position="212"/>
        <end position="259"/>
    </location>
</feature>
<accession>A0A371CII0</accession>
<keyword evidence="3" id="KW-1185">Reference proteome</keyword>
<dbReference type="EMBL" id="KZ857588">
    <property type="protein sequence ID" value="RDX40097.1"/>
    <property type="molecule type" value="Genomic_DNA"/>
</dbReference>
<gene>
    <name evidence="2" type="ORF">OH76DRAFT_1423912</name>
</gene>
<name>A0A371CII0_9APHY</name>